<keyword evidence="7" id="KW-0813">Transport</keyword>
<dbReference type="Gene3D" id="2.70.130.10">
    <property type="entry name" value="Mannose-6-phosphate receptor binding domain"/>
    <property type="match status" value="1"/>
</dbReference>
<dbReference type="InterPro" id="IPR018939">
    <property type="entry name" value="Autophagy-rel_prot_27"/>
</dbReference>
<keyword evidence="14" id="KW-0496">Mitochondrion</keyword>
<evidence type="ECO:0000256" key="15">
    <source>
        <dbReference type="ARBA" id="ARBA00023136"/>
    </source>
</evidence>
<evidence type="ECO:0000256" key="1">
    <source>
        <dbReference type="ARBA" id="ARBA00004304"/>
    </source>
</evidence>
<dbReference type="Pfam" id="PF09451">
    <property type="entry name" value="ATG27"/>
    <property type="match status" value="1"/>
</dbReference>
<feature type="domain" description="MRH" evidence="21">
    <location>
        <begin position="27"/>
        <end position="278"/>
    </location>
</feature>
<comment type="similarity">
    <text evidence="5">Belongs to the ATG27 family.</text>
</comment>
<dbReference type="EMBL" id="JAANER010000003">
    <property type="protein sequence ID" value="KAG9191566.1"/>
    <property type="molecule type" value="Genomic_DNA"/>
</dbReference>
<dbReference type="InterPro" id="IPR009011">
    <property type="entry name" value="Man6P_isomerase_rcpt-bd_dom_sf"/>
</dbReference>
<dbReference type="GO" id="GO:0006914">
    <property type="term" value="P:autophagy"/>
    <property type="evidence" value="ECO:0007669"/>
    <property type="project" value="UniProtKB-KW"/>
</dbReference>
<keyword evidence="11 19" id="KW-1133">Transmembrane helix</keyword>
<keyword evidence="16" id="KW-1015">Disulfide bond</keyword>
<dbReference type="AlphaFoldDB" id="A0AAD4IBK7"/>
<keyword evidence="13" id="KW-0333">Golgi apparatus</keyword>
<evidence type="ECO:0000256" key="7">
    <source>
        <dbReference type="ARBA" id="ARBA00022448"/>
    </source>
</evidence>
<sequence>MAPPPSRAPLLAMLALVCMLPHSADAFDCKDILADGVHFNFKELGGPHVVHYQESDVTKELEWKYNFTIDICNSLKWHKGGSLATECHHGARVCGIRENIDLSKDDNSTMTPIDIAGTYSTQNGRNIDAKFENLGHSKSNKDAGLEGVRATLNGGRFPFDSKREGVNQRAIIEFVCDKERTGLEGDEMDKSPHEDGDKDDADDADDKDGKDAKNTKDDDQGDGKKQDKLQPREDNAKSKCADNDNSLRFCGYDLETEGKDKSVQTLRLEWRTKYACADAPSPDGGSHWGFFGWFFIILFLAIAAYLIFGSWLNYNRYGARGWDLIPHGDVVRNIPYIVKDFARKVMGTVQGSGGRGGYAAV</sequence>
<keyword evidence="10" id="KW-0653">Protein transport</keyword>
<keyword evidence="9 20" id="KW-0732">Signal</keyword>
<evidence type="ECO:0000313" key="23">
    <source>
        <dbReference type="Proteomes" id="UP001199106"/>
    </source>
</evidence>
<organism evidence="22 23">
    <name type="scientific">Alternaria panax</name>
    <dbReference type="NCBI Taxonomy" id="48097"/>
    <lineage>
        <taxon>Eukaryota</taxon>
        <taxon>Fungi</taxon>
        <taxon>Dikarya</taxon>
        <taxon>Ascomycota</taxon>
        <taxon>Pezizomycotina</taxon>
        <taxon>Dothideomycetes</taxon>
        <taxon>Pleosporomycetidae</taxon>
        <taxon>Pleosporales</taxon>
        <taxon>Pleosporineae</taxon>
        <taxon>Pleosporaceae</taxon>
        <taxon>Alternaria</taxon>
        <taxon>Alternaria sect. Panax</taxon>
    </lineage>
</organism>
<dbReference type="PANTHER" id="PTHR15071:SF13">
    <property type="entry name" value="AUTOPHAGY-RELATED PROTEIN 27"/>
    <property type="match status" value="1"/>
</dbReference>
<feature type="region of interest" description="Disordered" evidence="18">
    <location>
        <begin position="182"/>
        <end position="240"/>
    </location>
</feature>
<evidence type="ECO:0000256" key="20">
    <source>
        <dbReference type="SAM" id="SignalP"/>
    </source>
</evidence>
<keyword evidence="8 19" id="KW-0812">Transmembrane</keyword>
<keyword evidence="23" id="KW-1185">Reference proteome</keyword>
<keyword evidence="17" id="KW-0968">Cytoplasmic vesicle</keyword>
<evidence type="ECO:0000256" key="4">
    <source>
        <dbReference type="ARBA" id="ARBA00004614"/>
    </source>
</evidence>
<keyword evidence="15 19" id="KW-0472">Membrane</keyword>
<evidence type="ECO:0000256" key="3">
    <source>
        <dbReference type="ARBA" id="ARBA00004472"/>
    </source>
</evidence>
<dbReference type="GO" id="GO:0015031">
    <property type="term" value="P:protein transport"/>
    <property type="evidence" value="ECO:0007669"/>
    <property type="project" value="UniProtKB-KW"/>
</dbReference>
<evidence type="ECO:0000256" key="13">
    <source>
        <dbReference type="ARBA" id="ARBA00023034"/>
    </source>
</evidence>
<evidence type="ECO:0000256" key="12">
    <source>
        <dbReference type="ARBA" id="ARBA00023006"/>
    </source>
</evidence>
<evidence type="ECO:0000256" key="2">
    <source>
        <dbReference type="ARBA" id="ARBA00004358"/>
    </source>
</evidence>
<dbReference type="Proteomes" id="UP001199106">
    <property type="component" value="Unassembled WGS sequence"/>
</dbReference>
<feature type="compositionally biased region" description="Acidic residues" evidence="18">
    <location>
        <begin position="197"/>
        <end position="206"/>
    </location>
</feature>
<dbReference type="GO" id="GO:0030659">
    <property type="term" value="C:cytoplasmic vesicle membrane"/>
    <property type="evidence" value="ECO:0007669"/>
    <property type="project" value="UniProtKB-SubCell"/>
</dbReference>
<feature type="compositionally biased region" description="Basic and acidic residues" evidence="18">
    <location>
        <begin position="182"/>
        <end position="196"/>
    </location>
</feature>
<feature type="compositionally biased region" description="Basic and acidic residues" evidence="18">
    <location>
        <begin position="207"/>
        <end position="240"/>
    </location>
</feature>
<evidence type="ECO:0000256" key="17">
    <source>
        <dbReference type="ARBA" id="ARBA00023329"/>
    </source>
</evidence>
<evidence type="ECO:0000256" key="18">
    <source>
        <dbReference type="SAM" id="MobiDB-lite"/>
    </source>
</evidence>
<evidence type="ECO:0000256" key="16">
    <source>
        <dbReference type="ARBA" id="ARBA00023157"/>
    </source>
</evidence>
<reference evidence="22" key="1">
    <citation type="submission" date="2021-07" db="EMBL/GenBank/DDBJ databases">
        <title>Genome Resource of American Ginseng Black Spot Pathogen Alternaria panax.</title>
        <authorList>
            <person name="Qiu C."/>
            <person name="Wang W."/>
            <person name="Liu Z."/>
        </authorList>
    </citation>
    <scope>NUCLEOTIDE SEQUENCE</scope>
    <source>
        <strain evidence="22">BNCC115425</strain>
    </source>
</reference>
<dbReference type="InterPro" id="IPR044865">
    <property type="entry name" value="MRH_dom"/>
</dbReference>
<evidence type="ECO:0000313" key="22">
    <source>
        <dbReference type="EMBL" id="KAG9191566.1"/>
    </source>
</evidence>
<comment type="caution">
    <text evidence="22">The sequence shown here is derived from an EMBL/GenBank/DDBJ whole genome shotgun (WGS) entry which is preliminary data.</text>
</comment>
<dbReference type="GO" id="GO:0034045">
    <property type="term" value="C:phagophore assembly site membrane"/>
    <property type="evidence" value="ECO:0007669"/>
    <property type="project" value="UniProtKB-SubCell"/>
</dbReference>
<evidence type="ECO:0000259" key="21">
    <source>
        <dbReference type="PROSITE" id="PS51914"/>
    </source>
</evidence>
<evidence type="ECO:0000256" key="6">
    <source>
        <dbReference type="ARBA" id="ARBA00013776"/>
    </source>
</evidence>
<evidence type="ECO:0000256" key="5">
    <source>
        <dbReference type="ARBA" id="ARBA00005363"/>
    </source>
</evidence>
<dbReference type="GO" id="GO:0000139">
    <property type="term" value="C:Golgi membrane"/>
    <property type="evidence" value="ECO:0007669"/>
    <property type="project" value="UniProtKB-SubCell"/>
</dbReference>
<evidence type="ECO:0000256" key="8">
    <source>
        <dbReference type="ARBA" id="ARBA00022692"/>
    </source>
</evidence>
<evidence type="ECO:0000256" key="10">
    <source>
        <dbReference type="ARBA" id="ARBA00022927"/>
    </source>
</evidence>
<feature type="chain" id="PRO_5042006125" description="Autophagy-related protein 27" evidence="20">
    <location>
        <begin position="27"/>
        <end position="361"/>
    </location>
</feature>
<keyword evidence="12" id="KW-0072">Autophagy</keyword>
<evidence type="ECO:0000256" key="14">
    <source>
        <dbReference type="ARBA" id="ARBA00023128"/>
    </source>
</evidence>
<dbReference type="PROSITE" id="PS51914">
    <property type="entry name" value="MRH"/>
    <property type="match status" value="1"/>
</dbReference>
<dbReference type="GO" id="GO:0031966">
    <property type="term" value="C:mitochondrial membrane"/>
    <property type="evidence" value="ECO:0007669"/>
    <property type="project" value="UniProtKB-SubCell"/>
</dbReference>
<feature type="transmembrane region" description="Helical" evidence="19">
    <location>
        <begin position="290"/>
        <end position="312"/>
    </location>
</feature>
<dbReference type="PANTHER" id="PTHR15071">
    <property type="entry name" value="MANNOSE-6-PHOSPHATE RECEPTOR FAMILY MEMBER"/>
    <property type="match status" value="1"/>
</dbReference>
<proteinExistence type="inferred from homology"/>
<feature type="signal peptide" evidence="20">
    <location>
        <begin position="1"/>
        <end position="26"/>
    </location>
</feature>
<name>A0AAD4IBK7_9PLEO</name>
<gene>
    <name evidence="22" type="ORF">G6011_10300</name>
</gene>
<evidence type="ECO:0000256" key="19">
    <source>
        <dbReference type="SAM" id="Phobius"/>
    </source>
</evidence>
<evidence type="ECO:0000256" key="11">
    <source>
        <dbReference type="ARBA" id="ARBA00022989"/>
    </source>
</evidence>
<protein>
    <recommendedName>
        <fullName evidence="6">Autophagy-related protein 27</fullName>
    </recommendedName>
</protein>
<evidence type="ECO:0000256" key="9">
    <source>
        <dbReference type="ARBA" id="ARBA00022729"/>
    </source>
</evidence>
<comment type="subcellular location">
    <subcellularLocation>
        <location evidence="2">Cytoplasmic vesicle membrane</location>
        <topology evidence="2">Single-pass type I membrane protein</topology>
    </subcellularLocation>
    <subcellularLocation>
        <location evidence="4">Golgi apparatus membrane</location>
        <topology evidence="4">Single-pass type I membrane protein</topology>
    </subcellularLocation>
    <subcellularLocation>
        <location evidence="1">Mitochondrion membrane</location>
        <topology evidence="1">Single-pass membrane protein</topology>
    </subcellularLocation>
    <subcellularLocation>
        <location evidence="3">Preautophagosomal structure membrane</location>
        <topology evidence="3">Single-pass type I membrane protein</topology>
    </subcellularLocation>
</comment>
<accession>A0AAD4IBK7</accession>